<organism evidence="3 4">
    <name type="scientific">Anaeromicropila herbilytica</name>
    <dbReference type="NCBI Taxonomy" id="2785025"/>
    <lineage>
        <taxon>Bacteria</taxon>
        <taxon>Bacillati</taxon>
        <taxon>Bacillota</taxon>
        <taxon>Clostridia</taxon>
        <taxon>Lachnospirales</taxon>
        <taxon>Lachnospiraceae</taxon>
        <taxon>Anaeromicropila</taxon>
    </lineage>
</organism>
<evidence type="ECO:0000256" key="2">
    <source>
        <dbReference type="SAM" id="Phobius"/>
    </source>
</evidence>
<evidence type="ECO:0008006" key="5">
    <source>
        <dbReference type="Google" id="ProtNLM"/>
    </source>
</evidence>
<dbReference type="AlphaFoldDB" id="A0A7R7ICC5"/>
<dbReference type="Proteomes" id="UP000595897">
    <property type="component" value="Chromosome"/>
</dbReference>
<feature type="region of interest" description="Disordered" evidence="1">
    <location>
        <begin position="265"/>
        <end position="300"/>
    </location>
</feature>
<sequence>MSYRNNSNLGDQIKDTVQDALDTMNFERLNQDITNSVRNALDDARRGLKGSNNLADDWVKNHSEFSGSQTQNQNNTSNRGNRERDYRERQRREREHRYSGQSYQNNTRNNAIIPRMKNPPGWVSSTLLQVFGYTGTVLFGIAILVLLILNFSLVNVFVLGKVAVGLSPLLFISFYMAMRGGFLKNRLKRYKLYVKYLSNKSYCTIKELSTNFAKNEKYIAKDLRKMIQLGMFPEGHLDEQNTCLILDNETYEQYRKTLSEYKQREKDEYLNNGGKQTDKEDVKQNKNDKTDGSNQKEYASEELRKTIEEGNAFIIKIRTANDAIPGEEISRKLDRLEAVISKIFECVKVHPEQLPELKKFMEYYLPTTLKLVSAYEEFDAQPVQGDNIRTAKNEIEKTLDTINLAFENLLDSLYEDAAMEISTDISVLETLLKREGLTEKDFDFTKGGK</sequence>
<keyword evidence="4" id="KW-1185">Reference proteome</keyword>
<evidence type="ECO:0000256" key="1">
    <source>
        <dbReference type="SAM" id="MobiDB-lite"/>
    </source>
</evidence>
<dbReference type="Pfam" id="PF10112">
    <property type="entry name" value="Halogen_Hydrol"/>
    <property type="match status" value="1"/>
</dbReference>
<proteinExistence type="predicted"/>
<keyword evidence="2" id="KW-1133">Transmembrane helix</keyword>
<gene>
    <name evidence="3" type="ORF">bsdtb5_17520</name>
</gene>
<feature type="transmembrane region" description="Helical" evidence="2">
    <location>
        <begin position="130"/>
        <end position="151"/>
    </location>
</feature>
<keyword evidence="2" id="KW-0812">Transmembrane</keyword>
<dbReference type="RefSeq" id="WP_271715673.1">
    <property type="nucleotide sequence ID" value="NZ_AP024169.1"/>
</dbReference>
<feature type="transmembrane region" description="Helical" evidence="2">
    <location>
        <begin position="157"/>
        <end position="178"/>
    </location>
</feature>
<feature type="compositionally biased region" description="Low complexity" evidence="1">
    <location>
        <begin position="66"/>
        <end position="79"/>
    </location>
</feature>
<name>A0A7R7ICC5_9FIRM</name>
<feature type="compositionally biased region" description="Basic and acidic residues" evidence="1">
    <location>
        <begin position="80"/>
        <end position="98"/>
    </location>
</feature>
<reference evidence="3 4" key="1">
    <citation type="submission" date="2020-11" db="EMBL/GenBank/DDBJ databases">
        <title>Draft genome sequencing of a Lachnospiraceae strain isolated from anoxic soil subjected to BSD treatment.</title>
        <authorList>
            <person name="Uek A."/>
            <person name="Tonouchi A."/>
        </authorList>
    </citation>
    <scope>NUCLEOTIDE SEQUENCE [LARGE SCALE GENOMIC DNA]</scope>
    <source>
        <strain evidence="3 4">TB5</strain>
    </source>
</reference>
<feature type="compositionally biased region" description="Basic and acidic residues" evidence="1">
    <location>
        <begin position="276"/>
        <end position="291"/>
    </location>
</feature>
<dbReference type="KEGG" id="ahb:bsdtb5_17520"/>
<dbReference type="InterPro" id="IPR018770">
    <property type="entry name" value="ChloroindolylP_hydrolase"/>
</dbReference>
<protein>
    <recommendedName>
        <fullName evidence="5">5-bromo-4-chloroindolyl phosphate hydrolysis protein</fullName>
    </recommendedName>
</protein>
<dbReference type="EMBL" id="AP024169">
    <property type="protein sequence ID" value="BCN30457.1"/>
    <property type="molecule type" value="Genomic_DNA"/>
</dbReference>
<evidence type="ECO:0000313" key="4">
    <source>
        <dbReference type="Proteomes" id="UP000595897"/>
    </source>
</evidence>
<evidence type="ECO:0000313" key="3">
    <source>
        <dbReference type="EMBL" id="BCN30457.1"/>
    </source>
</evidence>
<feature type="region of interest" description="Disordered" evidence="1">
    <location>
        <begin position="63"/>
        <end position="105"/>
    </location>
</feature>
<accession>A0A7R7ICC5</accession>
<keyword evidence="2" id="KW-0472">Membrane</keyword>